<name>A0ABW5V1S4_9BACI</name>
<evidence type="ECO:0000313" key="1">
    <source>
        <dbReference type="EMBL" id="MFD2759932.1"/>
    </source>
</evidence>
<dbReference type="Pfam" id="PF03682">
    <property type="entry name" value="UPF0158"/>
    <property type="match status" value="1"/>
</dbReference>
<sequence length="159" mass="18929">MGAKVKLTDIIDEMEMQTEEDSPLLKKDTGEIIYIMKDFIRMAEDGEPYDHLPDWQQEQMELAIDFVENEDKYVELPSKFEIDEYAMIEDFCFSVKDSKAQEKLLRIICGKGAFRRFKDEIIDLDLEDDWYTYRDNCYKQIAIDFCERHKVEYTESKGS</sequence>
<keyword evidence="2" id="KW-1185">Reference proteome</keyword>
<accession>A0ABW5V1S4</accession>
<proteinExistence type="predicted"/>
<protein>
    <submittedName>
        <fullName evidence="1">UPF0158 family protein</fullName>
    </submittedName>
</protein>
<evidence type="ECO:0000313" key="2">
    <source>
        <dbReference type="Proteomes" id="UP001597502"/>
    </source>
</evidence>
<dbReference type="RefSeq" id="WP_382390915.1">
    <property type="nucleotide sequence ID" value="NZ_JBHUNA010000005.1"/>
</dbReference>
<reference evidence="2" key="1">
    <citation type="journal article" date="2019" name="Int. J. Syst. Evol. Microbiol.">
        <title>The Global Catalogue of Microorganisms (GCM) 10K type strain sequencing project: providing services to taxonomists for standard genome sequencing and annotation.</title>
        <authorList>
            <consortium name="The Broad Institute Genomics Platform"/>
            <consortium name="The Broad Institute Genome Sequencing Center for Infectious Disease"/>
            <person name="Wu L."/>
            <person name="Ma J."/>
        </authorList>
    </citation>
    <scope>NUCLEOTIDE SEQUENCE [LARGE SCALE GENOMIC DNA]</scope>
    <source>
        <strain evidence="2">TISTR 1535</strain>
    </source>
</reference>
<dbReference type="Proteomes" id="UP001597502">
    <property type="component" value="Unassembled WGS sequence"/>
</dbReference>
<comment type="caution">
    <text evidence="1">The sequence shown here is derived from an EMBL/GenBank/DDBJ whole genome shotgun (WGS) entry which is preliminary data.</text>
</comment>
<dbReference type="InterPro" id="IPR005361">
    <property type="entry name" value="UPF0158"/>
</dbReference>
<gene>
    <name evidence="1" type="ORF">ACFSUO_02905</name>
</gene>
<dbReference type="EMBL" id="JBHUNA010000005">
    <property type="protein sequence ID" value="MFD2759932.1"/>
    <property type="molecule type" value="Genomic_DNA"/>
</dbReference>
<organism evidence="1 2">
    <name type="scientific">Lentibacillus juripiscarius</name>
    <dbReference type="NCBI Taxonomy" id="257446"/>
    <lineage>
        <taxon>Bacteria</taxon>
        <taxon>Bacillati</taxon>
        <taxon>Bacillota</taxon>
        <taxon>Bacilli</taxon>
        <taxon>Bacillales</taxon>
        <taxon>Bacillaceae</taxon>
        <taxon>Lentibacillus</taxon>
    </lineage>
</organism>